<dbReference type="SMART" id="SM00387">
    <property type="entry name" value="HATPase_c"/>
    <property type="match status" value="1"/>
</dbReference>
<feature type="domain" description="Histidine kinase" evidence="5">
    <location>
        <begin position="999"/>
        <end position="1236"/>
    </location>
</feature>
<dbReference type="InterPro" id="IPR015943">
    <property type="entry name" value="WD40/YVTN_repeat-like_dom_sf"/>
</dbReference>
<keyword evidence="4" id="KW-1133">Transmembrane helix</keyword>
<dbReference type="SUPFAM" id="SSF63829">
    <property type="entry name" value="Calcium-dependent phosphotriesterase"/>
    <property type="match status" value="3"/>
</dbReference>
<dbReference type="Gene3D" id="3.30.565.10">
    <property type="entry name" value="Histidine kinase-like ATPase, C-terminal domain"/>
    <property type="match status" value="1"/>
</dbReference>
<dbReference type="Pfam" id="PF07494">
    <property type="entry name" value="Reg_prop"/>
    <property type="match status" value="3"/>
</dbReference>
<dbReference type="Proteomes" id="UP000190339">
    <property type="component" value="Unassembled WGS sequence"/>
</dbReference>
<dbReference type="InterPro" id="IPR011110">
    <property type="entry name" value="Reg_prop"/>
</dbReference>
<dbReference type="PANTHER" id="PTHR43547">
    <property type="entry name" value="TWO-COMPONENT HISTIDINE KINASE"/>
    <property type="match status" value="1"/>
</dbReference>
<dbReference type="RefSeq" id="WP_079512953.1">
    <property type="nucleotide sequence ID" value="NZ_FUYL01000007.1"/>
</dbReference>
<evidence type="ECO:0000256" key="2">
    <source>
        <dbReference type="ARBA" id="ARBA00012438"/>
    </source>
</evidence>
<dbReference type="OrthoDB" id="9809670at2"/>
<dbReference type="SUPFAM" id="SSF55874">
    <property type="entry name" value="ATPase domain of HSP90 chaperone/DNA topoisomerase II/histidine kinase"/>
    <property type="match status" value="1"/>
</dbReference>
<evidence type="ECO:0000259" key="5">
    <source>
        <dbReference type="PROSITE" id="PS50109"/>
    </source>
</evidence>
<evidence type="ECO:0000313" key="6">
    <source>
        <dbReference type="EMBL" id="SKB63269.1"/>
    </source>
</evidence>
<gene>
    <name evidence="6" type="ORF">SAMN05660866_02509</name>
</gene>
<dbReference type="Gene3D" id="2.130.10.10">
    <property type="entry name" value="YVTN repeat-like/Quinoprotein amine dehydrogenase"/>
    <property type="match status" value="3"/>
</dbReference>
<dbReference type="InterPro" id="IPR011123">
    <property type="entry name" value="Y_Y_Y"/>
</dbReference>
<accession>A0A1T5CUY5</accession>
<dbReference type="InterPro" id="IPR004358">
    <property type="entry name" value="Sig_transdc_His_kin-like_C"/>
</dbReference>
<comment type="catalytic activity">
    <reaction evidence="1">
        <text>ATP + protein L-histidine = ADP + protein N-phospho-L-histidine.</text>
        <dbReference type="EC" id="2.7.13.3"/>
    </reaction>
</comment>
<name>A0A1T5CUY5_9FLAO</name>
<dbReference type="EMBL" id="FUYL01000007">
    <property type="protein sequence ID" value="SKB63269.1"/>
    <property type="molecule type" value="Genomic_DNA"/>
</dbReference>
<dbReference type="PROSITE" id="PS51257">
    <property type="entry name" value="PROKAR_LIPOPROTEIN"/>
    <property type="match status" value="1"/>
</dbReference>
<keyword evidence="4" id="KW-0812">Transmembrane</keyword>
<dbReference type="Pfam" id="PF07495">
    <property type="entry name" value="Y_Y_Y"/>
    <property type="match status" value="1"/>
</dbReference>
<dbReference type="AlphaFoldDB" id="A0A1T5CUY5"/>
<dbReference type="Gene3D" id="2.60.40.10">
    <property type="entry name" value="Immunoglobulins"/>
    <property type="match status" value="1"/>
</dbReference>
<dbReference type="InterPro" id="IPR005467">
    <property type="entry name" value="His_kinase_dom"/>
</dbReference>
<dbReference type="PANTHER" id="PTHR43547:SF2">
    <property type="entry name" value="HYBRID SIGNAL TRANSDUCTION HISTIDINE KINASE C"/>
    <property type="match status" value="1"/>
</dbReference>
<dbReference type="InterPro" id="IPR036097">
    <property type="entry name" value="HisK_dim/P_sf"/>
</dbReference>
<dbReference type="InterPro" id="IPR013783">
    <property type="entry name" value="Ig-like_fold"/>
</dbReference>
<dbReference type="EC" id="2.7.13.3" evidence="2"/>
<feature type="transmembrane region" description="Helical" evidence="4">
    <location>
        <begin position="927"/>
        <end position="947"/>
    </location>
</feature>
<protein>
    <recommendedName>
        <fullName evidence="2">histidine kinase</fullName>
        <ecNumber evidence="2">2.7.13.3</ecNumber>
    </recommendedName>
</protein>
<organism evidence="6 7">
    <name type="scientific">Maribacter arcticus</name>
    <dbReference type="NCBI Taxonomy" id="561365"/>
    <lineage>
        <taxon>Bacteria</taxon>
        <taxon>Pseudomonadati</taxon>
        <taxon>Bacteroidota</taxon>
        <taxon>Flavobacteriia</taxon>
        <taxon>Flavobacteriales</taxon>
        <taxon>Flavobacteriaceae</taxon>
        <taxon>Maribacter</taxon>
    </lineage>
</organism>
<dbReference type="InterPro" id="IPR036890">
    <property type="entry name" value="HATPase_C_sf"/>
</dbReference>
<sequence length="1236" mass="138790">MKKSTIIKYSSFYILISLLFITSCKENRDVPPFPSLENEYKQPVTKTFEFSEPDTLIWKSKDPKDIKPLPIKRFNWDKLPEKPIDIGLPFPLTEKYNSEPFSLDSLPSAPFSLDSLLKIDLKIKVTVLGEPEIQKAGSLSTLPEATRGVFAVNSSLGLPSQPRAIMSDKTGALWIGSFNGIVKYDSENLKMYGAEQGLHTGLVYTIFQDSKGRFWVGNDSNSISIIDFEAKLVYEIDVTNNFGNVYGIIEANDGKFWLSNHGVGYNIIDFENKTLQQFNEPQGLVDGFTISPFQDKDGLIWLSTGKGAHILDLEKGRNMVLNEDNGLNENFIGRFFQEESGRIWITSNAGYNILNPSKNTISSYSKQQGLDDKNQYINIFKDSSGTFWLGTANGIIYSLNEETGQLEKYNVTNASSQVIFNIIEDIQGDIWVSIIQGGLYKIDQNTGRPGNFTKNNGLSSNSVWTTLETSDGKIWIGTYEGIDIYDPETRTIKHLGTEQGLLSNSNSRLFEDSKGRVWSNYSILGISIIDIKKGTIQHLTTLEGLEINTVVSIVEDDNGNIWMGGGDGEILMVNLEKTIFKYYLPEKAEEIARNNILIKDSSNTIWIGSLGSGIQKIDATTLERVFLNTQQGLVSNEIFSLNEDAEHNIWAASEDGVVKIDVENYKLTTFKTAEGIAANDVYAIADYKGLIYTGTSKGLTIIEPIITADSQEPSWKVKTVGREQGLTLVDFSENSFTFDKNNRFWAGVEGAMLTVINELKVDTTALPTYITSLNIMDKRREFYNIETIQKKRSAIDTLLLANDDTFISHDSFVNGSSYQNEKNIKWDNTEGPYNTPIGLTLPYTENYLSFNYNTNYFSNTEAVVYRYILEGIDNNWSTISKETTSENYRDLPPGEYTFKVASKGFNQIWGKPTTMTFTILPPWWNTWWATLLFLLVGTLGIWSIINYRSRWLKKENRILEERVSHRTVQLKTKIDELKSTQSKLIQSEKMASLGELTAGIAHEIQNPLNFVNNFSEVNKELLEELEEEIAKGNYDEVKALAKDVSANEDKIIFHGKRADGIVKGMLQHSRSSTGQKEMTDINTLSDEYLRLAYHGLRAKDKSFNATLNTDFDDSIDKINIVPQDMGRVILNLITNAFYVVKKKKEQNPKGYEPTVSVSTKKQGNMALIKVSDNGNGVPKEVLDKIFQPFFTTKPSGEGTGLGLSLSYDIVQVHGGELTVETKQGEGTTFTISLPMN</sequence>
<reference evidence="7" key="1">
    <citation type="submission" date="2017-02" db="EMBL/GenBank/DDBJ databases">
        <authorList>
            <person name="Varghese N."/>
            <person name="Submissions S."/>
        </authorList>
    </citation>
    <scope>NUCLEOTIDE SEQUENCE [LARGE SCALE GENOMIC DNA]</scope>
    <source>
        <strain evidence="7">DSM 23546</strain>
    </source>
</reference>
<dbReference type="Gene3D" id="1.10.287.130">
    <property type="match status" value="1"/>
</dbReference>
<dbReference type="Pfam" id="PF02518">
    <property type="entry name" value="HATPase_c"/>
    <property type="match status" value="1"/>
</dbReference>
<dbReference type="STRING" id="561365.SAMN05660866_02509"/>
<evidence type="ECO:0000256" key="4">
    <source>
        <dbReference type="SAM" id="Phobius"/>
    </source>
</evidence>
<dbReference type="InterPro" id="IPR003661">
    <property type="entry name" value="HisK_dim/P_dom"/>
</dbReference>
<proteinExistence type="predicted"/>
<keyword evidence="3" id="KW-0597">Phosphoprotein</keyword>
<evidence type="ECO:0000313" key="7">
    <source>
        <dbReference type="Proteomes" id="UP000190339"/>
    </source>
</evidence>
<evidence type="ECO:0000256" key="3">
    <source>
        <dbReference type="ARBA" id="ARBA00022553"/>
    </source>
</evidence>
<dbReference type="InterPro" id="IPR003594">
    <property type="entry name" value="HATPase_dom"/>
</dbReference>
<dbReference type="PROSITE" id="PS50109">
    <property type="entry name" value="HIS_KIN"/>
    <property type="match status" value="1"/>
</dbReference>
<dbReference type="GO" id="GO:0000155">
    <property type="term" value="F:phosphorelay sensor kinase activity"/>
    <property type="evidence" value="ECO:0007669"/>
    <property type="project" value="InterPro"/>
</dbReference>
<keyword evidence="7" id="KW-1185">Reference proteome</keyword>
<keyword evidence="4" id="KW-0472">Membrane</keyword>
<dbReference type="SUPFAM" id="SSF47384">
    <property type="entry name" value="Homodimeric domain of signal transducing histidine kinase"/>
    <property type="match status" value="1"/>
</dbReference>
<dbReference type="PRINTS" id="PR00344">
    <property type="entry name" value="BCTRLSENSOR"/>
</dbReference>
<dbReference type="CDD" id="cd00082">
    <property type="entry name" value="HisKA"/>
    <property type="match status" value="1"/>
</dbReference>
<evidence type="ECO:0000256" key="1">
    <source>
        <dbReference type="ARBA" id="ARBA00000085"/>
    </source>
</evidence>